<comment type="subcellular location">
    <subcellularLocation>
        <location evidence="4">Cytoplasm</location>
    </subcellularLocation>
</comment>
<reference evidence="7" key="1">
    <citation type="submission" date="2023-07" db="EMBL/GenBank/DDBJ databases">
        <title>Genomic Encyclopedia of Type Strains, Phase IV (KMG-IV): sequencing the most valuable type-strain genomes for metagenomic binning, comparative biology and taxonomic classification.</title>
        <authorList>
            <person name="Goeker M."/>
        </authorList>
    </citation>
    <scope>NUCLEOTIDE SEQUENCE</scope>
    <source>
        <strain evidence="7">DSM 24202</strain>
    </source>
</reference>
<dbReference type="Pfam" id="PF03462">
    <property type="entry name" value="PCRF"/>
    <property type="match status" value="1"/>
</dbReference>
<keyword evidence="8" id="KW-1185">Reference proteome</keyword>
<dbReference type="InterPro" id="IPR000352">
    <property type="entry name" value="Pep_chain_release_fac_I"/>
</dbReference>
<keyword evidence="2 4" id="KW-0488">Methylation</keyword>
<evidence type="ECO:0000256" key="5">
    <source>
        <dbReference type="NCBIfam" id="TIGR00020"/>
    </source>
</evidence>
<evidence type="ECO:0000256" key="3">
    <source>
        <dbReference type="ARBA" id="ARBA00022917"/>
    </source>
</evidence>
<dbReference type="Gene3D" id="3.30.70.1660">
    <property type="match status" value="1"/>
</dbReference>
<evidence type="ECO:0000313" key="7">
    <source>
        <dbReference type="EMBL" id="MDQ0288205.1"/>
    </source>
</evidence>
<comment type="similarity">
    <text evidence="1 4">Belongs to the prokaryotic/mitochondrial release factor family.</text>
</comment>
<evidence type="ECO:0000259" key="6">
    <source>
        <dbReference type="PROSITE" id="PS00745"/>
    </source>
</evidence>
<evidence type="ECO:0000256" key="1">
    <source>
        <dbReference type="ARBA" id="ARBA00010835"/>
    </source>
</evidence>
<name>A0AAE4AMA5_9BACT</name>
<organism evidence="7 8">
    <name type="scientific">Oligosphaera ethanolica</name>
    <dbReference type="NCBI Taxonomy" id="760260"/>
    <lineage>
        <taxon>Bacteria</taxon>
        <taxon>Pseudomonadati</taxon>
        <taxon>Lentisphaerota</taxon>
        <taxon>Oligosphaeria</taxon>
        <taxon>Oligosphaerales</taxon>
        <taxon>Oligosphaeraceae</taxon>
        <taxon>Oligosphaera</taxon>
    </lineage>
</organism>
<feature type="domain" description="Prokaryotic-type class I peptide chain release factors" evidence="6">
    <location>
        <begin position="206"/>
        <end position="222"/>
    </location>
</feature>
<dbReference type="SUPFAM" id="SSF75620">
    <property type="entry name" value="Release factor"/>
    <property type="match status" value="1"/>
</dbReference>
<evidence type="ECO:0000256" key="2">
    <source>
        <dbReference type="ARBA" id="ARBA00022481"/>
    </source>
</evidence>
<dbReference type="EMBL" id="JAUSVL010000001">
    <property type="protein sequence ID" value="MDQ0288205.1"/>
    <property type="molecule type" value="Genomic_DNA"/>
</dbReference>
<feature type="modified residue" description="N5-methylglutamine" evidence="4">
    <location>
        <position position="213"/>
    </location>
</feature>
<evidence type="ECO:0000313" key="8">
    <source>
        <dbReference type="Proteomes" id="UP001238163"/>
    </source>
</evidence>
<proteinExistence type="inferred from homology"/>
<gene>
    <name evidence="4" type="primary">prfB</name>
    <name evidence="7" type="ORF">J3R75_000312</name>
</gene>
<comment type="function">
    <text evidence="4">Peptide chain release factor 2 directs the termination of translation in response to the peptide chain termination codons UGA and UAA.</text>
</comment>
<dbReference type="InterPro" id="IPR005139">
    <property type="entry name" value="PCRF"/>
</dbReference>
<dbReference type="SMART" id="SM00937">
    <property type="entry name" value="PCRF"/>
    <property type="match status" value="1"/>
</dbReference>
<dbReference type="Gene3D" id="1.20.58.410">
    <property type="entry name" value="Release factor"/>
    <property type="match status" value="1"/>
</dbReference>
<accession>A0AAE4AMA5</accession>
<dbReference type="GO" id="GO:0016149">
    <property type="term" value="F:translation release factor activity, codon specific"/>
    <property type="evidence" value="ECO:0007669"/>
    <property type="project" value="UniProtKB-UniRule"/>
</dbReference>
<dbReference type="HAMAP" id="MF_00094">
    <property type="entry name" value="Rel_fac_2"/>
    <property type="match status" value="1"/>
</dbReference>
<dbReference type="Gene3D" id="3.30.160.20">
    <property type="match status" value="1"/>
</dbReference>
<comment type="PTM">
    <text evidence="4">Methylated by PrmC. Methylation increases the termination efficiency of RF2.</text>
</comment>
<keyword evidence="4" id="KW-0963">Cytoplasm</keyword>
<dbReference type="PROSITE" id="PS00745">
    <property type="entry name" value="RF_PROK_I"/>
    <property type="match status" value="1"/>
</dbReference>
<dbReference type="InterPro" id="IPR004374">
    <property type="entry name" value="PrfB"/>
</dbReference>
<dbReference type="PANTHER" id="PTHR43116">
    <property type="entry name" value="PEPTIDE CHAIN RELEASE FACTOR 2"/>
    <property type="match status" value="1"/>
</dbReference>
<dbReference type="AlphaFoldDB" id="A0AAE4AMA5"/>
<dbReference type="PANTHER" id="PTHR43116:SF3">
    <property type="entry name" value="CLASS I PEPTIDE CHAIN RELEASE FACTOR"/>
    <property type="match status" value="1"/>
</dbReference>
<dbReference type="GO" id="GO:0005737">
    <property type="term" value="C:cytoplasm"/>
    <property type="evidence" value="ECO:0007669"/>
    <property type="project" value="UniProtKB-SubCell"/>
</dbReference>
<dbReference type="FunFam" id="3.30.160.20:FF:000004">
    <property type="entry name" value="Peptide chain release factor 1"/>
    <property type="match status" value="1"/>
</dbReference>
<dbReference type="Proteomes" id="UP001238163">
    <property type="component" value="Unassembled WGS sequence"/>
</dbReference>
<protein>
    <recommendedName>
        <fullName evidence="4 5">Peptide chain release factor 2</fullName>
        <shortName evidence="4">RF-2</shortName>
    </recommendedName>
</protein>
<dbReference type="NCBIfam" id="TIGR00020">
    <property type="entry name" value="prfB"/>
    <property type="match status" value="1"/>
</dbReference>
<evidence type="ECO:0000256" key="4">
    <source>
        <dbReference type="HAMAP-Rule" id="MF_00094"/>
    </source>
</evidence>
<comment type="caution">
    <text evidence="7">The sequence shown here is derived from an EMBL/GenBank/DDBJ whole genome shotgun (WGS) entry which is preliminary data.</text>
</comment>
<dbReference type="InterPro" id="IPR045853">
    <property type="entry name" value="Pep_chain_release_fac_I_sf"/>
</dbReference>
<dbReference type="Pfam" id="PF00472">
    <property type="entry name" value="RF-1"/>
    <property type="match status" value="1"/>
</dbReference>
<keyword evidence="3 4" id="KW-0648">Protein biosynthesis</keyword>
<sequence>MTRPDFWDRRESAQETVAEVRTIKNVLVPFRGLESRVGDFAAMCELAELEGEDSAFYREAELAWPDLSKELDRLELVSFLSGKLDANNAILTVHAGAGGTESCDWCGMLYRMYTHWLDEHNFKYEIVDIQPGEEAGTKYATLTVQGEFAYGYLKAEKGVHRLVRISPFDANKRRHTSFASVDVLPEIDDDINIVVTDADLRIDTFRASGAGGQHVNRTDSAVRLTHLETNIVVTCQSERSQHKNKANAMRILKSRLFQLEDDKRRAEHAAESAAKGDNAWGNQIRSYVLQPYQLVKDLRTDVETSNVSAVLDGDIDLFINAWLRAGQPMSR</sequence>